<dbReference type="KEGG" id="crq:GCK72_005420"/>
<evidence type="ECO:0000313" key="2">
    <source>
        <dbReference type="EMBL" id="KAF1765468.1"/>
    </source>
</evidence>
<dbReference type="CTD" id="78774086"/>
<proteinExistence type="predicted"/>
<sequence length="184" mass="21723">MSTRLESETTYPQENPNERQNVSVDAHNEMTTSNVELIPASRLHSLALVRSDYEEKKKKKMLTAYQLKRDEKKERAVPAFSQKLIISLNRRMNEAGEWGAKVKFRNGIQFMSNTEKRRLHICIALTSSRKMEEKKKKTSFRNMQIVIQNSWEKKREKLEKNREDMHFKSTWIMIGKLQSLSFGK</sequence>
<feature type="region of interest" description="Disordered" evidence="1">
    <location>
        <begin position="1"/>
        <end position="25"/>
    </location>
</feature>
<dbReference type="GeneID" id="78774086"/>
<dbReference type="EMBL" id="WUAV01000002">
    <property type="protein sequence ID" value="KAF1765468.1"/>
    <property type="molecule type" value="Genomic_DNA"/>
</dbReference>
<comment type="caution">
    <text evidence="2">The sequence shown here is derived from an EMBL/GenBank/DDBJ whole genome shotgun (WGS) entry which is preliminary data.</text>
</comment>
<dbReference type="Proteomes" id="UP000483820">
    <property type="component" value="Chromosome II"/>
</dbReference>
<dbReference type="AlphaFoldDB" id="A0A6A5HCH4"/>
<name>A0A6A5HCH4_CAERE</name>
<accession>A0A6A5HCH4</accession>
<dbReference type="RefSeq" id="XP_053589368.1">
    <property type="nucleotide sequence ID" value="XM_053725174.1"/>
</dbReference>
<gene>
    <name evidence="2" type="ORF">GCK72_005420</name>
</gene>
<protein>
    <submittedName>
        <fullName evidence="2">Uncharacterized protein</fullName>
    </submittedName>
</protein>
<evidence type="ECO:0000313" key="3">
    <source>
        <dbReference type="Proteomes" id="UP000483820"/>
    </source>
</evidence>
<reference evidence="2 3" key="1">
    <citation type="submission" date="2019-12" db="EMBL/GenBank/DDBJ databases">
        <title>Chromosome-level assembly of the Caenorhabditis remanei genome.</title>
        <authorList>
            <person name="Teterina A.A."/>
            <person name="Willis J.H."/>
            <person name="Phillips P.C."/>
        </authorList>
    </citation>
    <scope>NUCLEOTIDE SEQUENCE [LARGE SCALE GENOMIC DNA]</scope>
    <source>
        <strain evidence="2 3">PX506</strain>
        <tissue evidence="2">Whole organism</tissue>
    </source>
</reference>
<evidence type="ECO:0000256" key="1">
    <source>
        <dbReference type="SAM" id="MobiDB-lite"/>
    </source>
</evidence>
<organism evidence="2 3">
    <name type="scientific">Caenorhabditis remanei</name>
    <name type="common">Caenorhabditis vulgaris</name>
    <dbReference type="NCBI Taxonomy" id="31234"/>
    <lineage>
        <taxon>Eukaryota</taxon>
        <taxon>Metazoa</taxon>
        <taxon>Ecdysozoa</taxon>
        <taxon>Nematoda</taxon>
        <taxon>Chromadorea</taxon>
        <taxon>Rhabditida</taxon>
        <taxon>Rhabditina</taxon>
        <taxon>Rhabditomorpha</taxon>
        <taxon>Rhabditoidea</taxon>
        <taxon>Rhabditidae</taxon>
        <taxon>Peloderinae</taxon>
        <taxon>Caenorhabditis</taxon>
    </lineage>
</organism>